<dbReference type="Proteomes" id="UP000829291">
    <property type="component" value="Chromosome 3"/>
</dbReference>
<dbReference type="AlphaFoldDB" id="A0A6J0CC42"/>
<dbReference type="PANTHER" id="PTHR12966:SF0">
    <property type="entry name" value="NADH DEHYDROGENASE [UBIQUINONE] 1 ALPHA SUBCOMPLEX SUBUNIT 13"/>
    <property type="match status" value="1"/>
</dbReference>
<evidence type="ECO:0000313" key="16">
    <source>
        <dbReference type="RefSeq" id="XP_015524248.1"/>
    </source>
</evidence>
<keyword evidence="6 14" id="KW-0812">Transmembrane</keyword>
<evidence type="ECO:0000313" key="15">
    <source>
        <dbReference type="Proteomes" id="UP000829291"/>
    </source>
</evidence>
<dbReference type="InParanoid" id="A0A6J0CC42"/>
<keyword evidence="15" id="KW-1185">Reference proteome</keyword>
<dbReference type="KEGG" id="nlo:107227571"/>
<evidence type="ECO:0000256" key="14">
    <source>
        <dbReference type="RuleBase" id="RU368034"/>
    </source>
</evidence>
<keyword evidence="8 14" id="KW-0249">Electron transport</keyword>
<comment type="subunit">
    <text evidence="13">Complex I is composed of 45 different subunits. Interacts with CARD15, but not with CARD4. Interacts with STAT3, but not with STAT1, STAT2 and STAT5A. Interacts with OLFM4.</text>
</comment>
<accession>A0A6J0CC42</accession>
<comment type="similarity">
    <text evidence="2 14">Belongs to the complex I NDUFA13 subunit family.</text>
</comment>
<dbReference type="GO" id="GO:0045271">
    <property type="term" value="C:respiratory chain complex I"/>
    <property type="evidence" value="ECO:0007669"/>
    <property type="project" value="UniProtKB-UniRule"/>
</dbReference>
<keyword evidence="10 14" id="KW-0496">Mitochondrion</keyword>
<dbReference type="InterPro" id="IPR009346">
    <property type="entry name" value="GRIM-19"/>
</dbReference>
<evidence type="ECO:0000256" key="11">
    <source>
        <dbReference type="ARBA" id="ARBA00023136"/>
    </source>
</evidence>
<keyword evidence="9 14" id="KW-1133">Transmembrane helix</keyword>
<comment type="function">
    <text evidence="12">Accessory subunit of the mitochondrial membrane respiratory chain NADH dehydrogenase (Complex I), that is believed not to be involved in catalysis. Complex I functions in the transfer of electrons from NADH to the respiratory chain. The immediate electron acceptor for the enzyme is believed to be ubiquinone. Involved in the interferon/all-trans-retinoic acid (IFN/RA) induced cell death. This apoptotic activity is inhibited by interaction with viral IRF1. Prevents the transactivation of STAT3 target genes. May play a role in CARD15-mediated innate mucosal responses and serve to regulate intestinal epithelial cell responses to microbes.</text>
</comment>
<comment type="subcellular location">
    <subcellularLocation>
        <location evidence="1 14">Mitochondrion inner membrane</location>
        <topology evidence="1 14">Single-pass membrane protein</topology>
        <orientation evidence="1 14">Matrix side</orientation>
    </subcellularLocation>
</comment>
<name>A0A6J0CC42_NEOLC</name>
<evidence type="ECO:0000256" key="5">
    <source>
        <dbReference type="ARBA" id="ARBA00022660"/>
    </source>
</evidence>
<dbReference type="Pfam" id="PF06212">
    <property type="entry name" value="GRIM-19"/>
    <property type="match status" value="1"/>
</dbReference>
<reference evidence="16" key="1">
    <citation type="submission" date="2025-08" db="UniProtKB">
        <authorList>
            <consortium name="RefSeq"/>
        </authorList>
    </citation>
    <scope>IDENTIFICATION</scope>
    <source>
        <tissue evidence="16">Thorax and Abdomen</tissue>
    </source>
</reference>
<feature type="transmembrane region" description="Helical" evidence="14">
    <location>
        <begin position="32"/>
        <end position="53"/>
    </location>
</feature>
<protein>
    <recommendedName>
        <fullName evidence="3 14">NADH dehydrogenase [ubiquinone] 1 alpha subcomplex subunit 13</fullName>
    </recommendedName>
</protein>
<sequence length="152" mass="17713">MATAAKTTPQDLPPKGGYGPIVTERTKLRSIFSGRSMILGYFAVTSVSFYIYFKGYKVIKKHEVEMRSARMVMFPLLLAERDREYLKQLRRNRDSETELMKNVKNWETGTYYGEPIYKTAKSSKLIDPDCLEYYAFASDKDYQDRAEISLWT</sequence>
<keyword evidence="5 14" id="KW-0679">Respiratory chain</keyword>
<dbReference type="GO" id="GO:0005743">
    <property type="term" value="C:mitochondrial inner membrane"/>
    <property type="evidence" value="ECO:0007669"/>
    <property type="project" value="UniProtKB-SubCell"/>
</dbReference>
<organism evidence="16">
    <name type="scientific">Neodiprion lecontei</name>
    <name type="common">Redheaded pine sawfly</name>
    <dbReference type="NCBI Taxonomy" id="441921"/>
    <lineage>
        <taxon>Eukaryota</taxon>
        <taxon>Metazoa</taxon>
        <taxon>Ecdysozoa</taxon>
        <taxon>Arthropoda</taxon>
        <taxon>Hexapoda</taxon>
        <taxon>Insecta</taxon>
        <taxon>Pterygota</taxon>
        <taxon>Neoptera</taxon>
        <taxon>Endopterygota</taxon>
        <taxon>Hymenoptera</taxon>
        <taxon>Tenthredinoidea</taxon>
        <taxon>Diprionidae</taxon>
        <taxon>Diprioninae</taxon>
        <taxon>Neodiprion</taxon>
    </lineage>
</organism>
<evidence type="ECO:0000256" key="7">
    <source>
        <dbReference type="ARBA" id="ARBA00022792"/>
    </source>
</evidence>
<evidence type="ECO:0000256" key="3">
    <source>
        <dbReference type="ARBA" id="ARBA00018192"/>
    </source>
</evidence>
<dbReference type="RefSeq" id="XP_015524248.1">
    <property type="nucleotide sequence ID" value="XM_015668762.2"/>
</dbReference>
<evidence type="ECO:0000256" key="9">
    <source>
        <dbReference type="ARBA" id="ARBA00022989"/>
    </source>
</evidence>
<dbReference type="OrthoDB" id="3308at2759"/>
<keyword evidence="4 14" id="KW-0813">Transport</keyword>
<evidence type="ECO:0000256" key="8">
    <source>
        <dbReference type="ARBA" id="ARBA00022982"/>
    </source>
</evidence>
<evidence type="ECO:0000256" key="1">
    <source>
        <dbReference type="ARBA" id="ARBA00004298"/>
    </source>
</evidence>
<keyword evidence="11 14" id="KW-0472">Membrane</keyword>
<keyword evidence="7 14" id="KW-0999">Mitochondrion inner membrane</keyword>
<evidence type="ECO:0000256" key="6">
    <source>
        <dbReference type="ARBA" id="ARBA00022692"/>
    </source>
</evidence>
<evidence type="ECO:0000256" key="4">
    <source>
        <dbReference type="ARBA" id="ARBA00022448"/>
    </source>
</evidence>
<gene>
    <name evidence="16" type="primary">LOC107227571</name>
</gene>
<dbReference type="PANTHER" id="PTHR12966">
    <property type="entry name" value="NADH DEHYDROGENASE UBIQUINONE 1 ALPHA SUBCOMPLEX SUBUNIT 13"/>
    <property type="match status" value="1"/>
</dbReference>
<dbReference type="GeneID" id="107227571"/>
<dbReference type="CTD" id="31578"/>
<evidence type="ECO:0000256" key="2">
    <source>
        <dbReference type="ARBA" id="ARBA00007312"/>
    </source>
</evidence>
<evidence type="ECO:0000256" key="13">
    <source>
        <dbReference type="ARBA" id="ARBA00046797"/>
    </source>
</evidence>
<evidence type="ECO:0000256" key="10">
    <source>
        <dbReference type="ARBA" id="ARBA00023128"/>
    </source>
</evidence>
<dbReference type="FunCoup" id="A0A6J0CC42">
    <property type="interactions" value="879"/>
</dbReference>
<proteinExistence type="inferred from homology"/>
<evidence type="ECO:0000256" key="12">
    <source>
        <dbReference type="ARBA" id="ARBA00045908"/>
    </source>
</evidence>
<comment type="function">
    <text evidence="14">Complex I functions in the transfer of electrons from NADH to the respiratory chain. Accessory subunit of the mitochondrial membrane respiratory chain NADH dehydrogenase (Complex I), that is believed not to be involved in catalysis.</text>
</comment>